<dbReference type="Gene3D" id="1.20.58.2190">
    <property type="match status" value="1"/>
</dbReference>
<feature type="compositionally biased region" description="Low complexity" evidence="1">
    <location>
        <begin position="204"/>
        <end position="214"/>
    </location>
</feature>
<dbReference type="EMBL" id="JAUEPR010000001">
    <property type="protein sequence ID" value="KAK0491068.1"/>
    <property type="molecule type" value="Genomic_DNA"/>
</dbReference>
<dbReference type="CDD" id="cd09212">
    <property type="entry name" value="PUB"/>
    <property type="match status" value="1"/>
</dbReference>
<proteinExistence type="predicted"/>
<feature type="compositionally biased region" description="Acidic residues" evidence="1">
    <location>
        <begin position="239"/>
        <end position="251"/>
    </location>
</feature>
<dbReference type="SUPFAM" id="SSF143503">
    <property type="entry name" value="PUG domain-like"/>
    <property type="match status" value="1"/>
</dbReference>
<feature type="region of interest" description="Disordered" evidence="1">
    <location>
        <begin position="204"/>
        <end position="251"/>
    </location>
</feature>
<organism evidence="3 4">
    <name type="scientific">Armillaria novae-zelandiae</name>
    <dbReference type="NCBI Taxonomy" id="153914"/>
    <lineage>
        <taxon>Eukaryota</taxon>
        <taxon>Fungi</taxon>
        <taxon>Dikarya</taxon>
        <taxon>Basidiomycota</taxon>
        <taxon>Agaricomycotina</taxon>
        <taxon>Agaricomycetes</taxon>
        <taxon>Agaricomycetidae</taxon>
        <taxon>Agaricales</taxon>
        <taxon>Marasmiineae</taxon>
        <taxon>Physalacriaceae</taxon>
        <taxon>Armillaria</taxon>
    </lineage>
</organism>
<dbReference type="AlphaFoldDB" id="A0AA39UK25"/>
<feature type="region of interest" description="Disordered" evidence="1">
    <location>
        <begin position="21"/>
        <end position="41"/>
    </location>
</feature>
<reference evidence="3" key="1">
    <citation type="submission" date="2023-06" db="EMBL/GenBank/DDBJ databases">
        <authorList>
            <consortium name="Lawrence Berkeley National Laboratory"/>
            <person name="Ahrendt S."/>
            <person name="Sahu N."/>
            <person name="Indic B."/>
            <person name="Wong-Bajracharya J."/>
            <person name="Merenyi Z."/>
            <person name="Ke H.-M."/>
            <person name="Monk M."/>
            <person name="Kocsube S."/>
            <person name="Drula E."/>
            <person name="Lipzen A."/>
            <person name="Balint B."/>
            <person name="Henrissat B."/>
            <person name="Andreopoulos B."/>
            <person name="Martin F.M."/>
            <person name="Harder C.B."/>
            <person name="Rigling D."/>
            <person name="Ford K.L."/>
            <person name="Foster G.D."/>
            <person name="Pangilinan J."/>
            <person name="Papanicolaou A."/>
            <person name="Barry K."/>
            <person name="LaButti K."/>
            <person name="Viragh M."/>
            <person name="Koriabine M."/>
            <person name="Yan M."/>
            <person name="Riley R."/>
            <person name="Champramary S."/>
            <person name="Plett K.L."/>
            <person name="Tsai I.J."/>
            <person name="Slot J."/>
            <person name="Sipos G."/>
            <person name="Plett J."/>
            <person name="Nagy L.G."/>
            <person name="Grigoriev I.V."/>
        </authorList>
    </citation>
    <scope>NUCLEOTIDE SEQUENCE</scope>
    <source>
        <strain evidence="3">ICMP 16352</strain>
    </source>
</reference>
<gene>
    <name evidence="3" type="ORF">IW261DRAFT_1556224</name>
</gene>
<evidence type="ECO:0000256" key="1">
    <source>
        <dbReference type="SAM" id="MobiDB-lite"/>
    </source>
</evidence>
<dbReference type="Proteomes" id="UP001175227">
    <property type="component" value="Unassembled WGS sequence"/>
</dbReference>
<sequence>MSDSPAPVASPISYDALREAAERRVQQQPTQRSAAQLAAEHERRQMFRRLLDPGITRPNSKEQAMASMKTLLTISENLLREPENPKFQQFKPTNGIIKRNLMDPKGALEYAIELGFRPEVKNFQPFYSFNPRHMESLRIGSTILKEAFDLEIEKQERAARAKKEEKAVAAAAANKVKLAFMDDRKSKMEADERERVLREARLAAATVRGSEPSTSPEPSPAPSKQVMPGSGHVLGLDMPPEDDRVEDSEED</sequence>
<dbReference type="Pfam" id="PF09409">
    <property type="entry name" value="PUB"/>
    <property type="match status" value="1"/>
</dbReference>
<evidence type="ECO:0000259" key="2">
    <source>
        <dbReference type="Pfam" id="PF09409"/>
    </source>
</evidence>
<accession>A0AA39UK25</accession>
<keyword evidence="4" id="KW-1185">Reference proteome</keyword>
<comment type="caution">
    <text evidence="3">The sequence shown here is derived from an EMBL/GenBank/DDBJ whole genome shotgun (WGS) entry which is preliminary data.</text>
</comment>
<protein>
    <recommendedName>
        <fullName evidence="2">PUB domain-containing protein</fullName>
    </recommendedName>
</protein>
<dbReference type="InterPro" id="IPR018997">
    <property type="entry name" value="PUB_domain"/>
</dbReference>
<evidence type="ECO:0000313" key="4">
    <source>
        <dbReference type="Proteomes" id="UP001175227"/>
    </source>
</evidence>
<name>A0AA39UK25_9AGAR</name>
<dbReference type="InterPro" id="IPR036339">
    <property type="entry name" value="PUB-like_dom_sf"/>
</dbReference>
<feature type="domain" description="PUB" evidence="2">
    <location>
        <begin position="61"/>
        <end position="138"/>
    </location>
</feature>
<evidence type="ECO:0000313" key="3">
    <source>
        <dbReference type="EMBL" id="KAK0491068.1"/>
    </source>
</evidence>